<dbReference type="Proteomes" id="UP000017090">
    <property type="component" value="Unassembled WGS sequence"/>
</dbReference>
<dbReference type="PATRIC" id="fig|1111454.3.peg.287"/>
<gene>
    <name evidence="2" type="ORF">HMPREF1250_1951</name>
</gene>
<dbReference type="AlphaFoldDB" id="U7URD2"/>
<comment type="caution">
    <text evidence="2">The sequence shown here is derived from an EMBL/GenBank/DDBJ whole genome shotgun (WGS) entry which is preliminary data.</text>
</comment>
<feature type="transmembrane region" description="Helical" evidence="1">
    <location>
        <begin position="6"/>
        <end position="29"/>
    </location>
</feature>
<dbReference type="EMBL" id="AWXA01000007">
    <property type="protein sequence ID" value="ERT61997.1"/>
    <property type="molecule type" value="Genomic_DNA"/>
</dbReference>
<name>U7URD2_9FIRM</name>
<keyword evidence="1" id="KW-0812">Transmembrane</keyword>
<evidence type="ECO:0000313" key="2">
    <source>
        <dbReference type="EMBL" id="ERT61997.1"/>
    </source>
</evidence>
<proteinExistence type="predicted"/>
<organism evidence="2 3">
    <name type="scientific">Megasphaera vaginalis</name>
    <name type="common">ex Srinivasan et al. 2021</name>
    <dbReference type="NCBI Taxonomy" id="1111454"/>
    <lineage>
        <taxon>Bacteria</taxon>
        <taxon>Bacillati</taxon>
        <taxon>Bacillota</taxon>
        <taxon>Negativicutes</taxon>
        <taxon>Veillonellales</taxon>
        <taxon>Veillonellaceae</taxon>
        <taxon>Megasphaera</taxon>
    </lineage>
</organism>
<reference evidence="2 3" key="1">
    <citation type="submission" date="2013-09" db="EMBL/GenBank/DDBJ databases">
        <authorList>
            <person name="Durkin A.S."/>
            <person name="Haft D.R."/>
            <person name="McCorrison J."/>
            <person name="Torralba M."/>
            <person name="Gillis M."/>
            <person name="Haft D.H."/>
            <person name="Methe B."/>
            <person name="Sutton G."/>
            <person name="Nelson K.E."/>
        </authorList>
    </citation>
    <scope>NUCLEOTIDE SEQUENCE [LARGE SCALE GENOMIC DNA]</scope>
    <source>
        <strain evidence="2 3">BV3C16-1</strain>
    </source>
</reference>
<protein>
    <submittedName>
        <fullName evidence="2">Uncharacterized protein</fullName>
    </submittedName>
</protein>
<keyword evidence="3" id="KW-1185">Reference proteome</keyword>
<evidence type="ECO:0000256" key="1">
    <source>
        <dbReference type="SAM" id="Phobius"/>
    </source>
</evidence>
<keyword evidence="1" id="KW-1133">Transmembrane helix</keyword>
<evidence type="ECO:0000313" key="3">
    <source>
        <dbReference type="Proteomes" id="UP000017090"/>
    </source>
</evidence>
<dbReference type="STRING" id="1111454.HMPREF1250_1951"/>
<sequence length="108" mass="12328">MNKNGFILSDVLLAAVFGSFIFLSSAVLLHSSLDMVTKAKWIRTAAMLGRLYLEENGQHIPAMYDAGGDRYLLTMEKTVVSHRYSCHRLTVEMPDGRTKKFERFINER</sequence>
<dbReference type="RefSeq" id="WP_023052893.1">
    <property type="nucleotide sequence ID" value="NZ_AWXA01000007.1"/>
</dbReference>
<accession>U7URD2</accession>
<keyword evidence="1" id="KW-0472">Membrane</keyword>